<comment type="similarity">
    <text evidence="3">Belongs to the centrin family.</text>
</comment>
<dbReference type="Pfam" id="PF13499">
    <property type="entry name" value="EF-hand_7"/>
    <property type="match status" value="2"/>
</dbReference>
<evidence type="ECO:0000256" key="6">
    <source>
        <dbReference type="ARBA" id="ARBA00022490"/>
    </source>
</evidence>
<dbReference type="AlphaFoldDB" id="W7X3W9"/>
<dbReference type="PROSITE" id="PS50222">
    <property type="entry name" value="EF_HAND_2"/>
    <property type="match status" value="4"/>
</dbReference>
<dbReference type="SUPFAM" id="SSF56112">
    <property type="entry name" value="Protein kinase-like (PK-like)"/>
    <property type="match status" value="1"/>
</dbReference>
<dbReference type="Pfam" id="PF00069">
    <property type="entry name" value="Pkinase"/>
    <property type="match status" value="1"/>
</dbReference>
<dbReference type="InterPro" id="IPR018247">
    <property type="entry name" value="EF_Hand_1_Ca_BS"/>
</dbReference>
<evidence type="ECO:0000256" key="18">
    <source>
        <dbReference type="ARBA" id="ARBA00047899"/>
    </source>
</evidence>
<dbReference type="PROSITE" id="PS00108">
    <property type="entry name" value="PROTEIN_KINASE_ST"/>
    <property type="match status" value="1"/>
</dbReference>
<feature type="domain" description="Protein kinase" evidence="22">
    <location>
        <begin position="155"/>
        <end position="414"/>
    </location>
</feature>
<feature type="domain" description="EF-hand" evidence="23">
    <location>
        <begin position="458"/>
        <end position="493"/>
    </location>
</feature>
<evidence type="ECO:0000256" key="14">
    <source>
        <dbReference type="ARBA" id="ARBA00022840"/>
    </source>
</evidence>
<evidence type="ECO:0000259" key="22">
    <source>
        <dbReference type="PROSITE" id="PS50011"/>
    </source>
</evidence>
<feature type="compositionally biased region" description="Low complexity" evidence="21">
    <location>
        <begin position="41"/>
        <end position="60"/>
    </location>
</feature>
<dbReference type="EMBL" id="GG662249">
    <property type="protein sequence ID" value="EWS71123.1"/>
    <property type="molecule type" value="Genomic_DNA"/>
</dbReference>
<feature type="region of interest" description="Disordered" evidence="21">
    <location>
        <begin position="1"/>
        <end position="105"/>
    </location>
</feature>
<keyword evidence="8" id="KW-0808">Transferase</keyword>
<dbReference type="InterPro" id="IPR000719">
    <property type="entry name" value="Prot_kinase_dom"/>
</dbReference>
<dbReference type="InterPro" id="IPR011009">
    <property type="entry name" value="Kinase-like_dom_sf"/>
</dbReference>
<sequence length="623" mass="71588">MKTRSQDKKLGTASPNQKSQSQKDKKNEENNDEQHLKQSANKNLTQSNKKQKNSSQNNTKIESIVKSPNLGSQLKPENTSKYLSSTSKSPQAKSPQPKSPAQNGALAANSLDNFHLDNNHNQSEIKEKRVEDIKIDLGSFIQKKETNIDEYLSQFDDKIKLGTGHYSEVYKIKDKLKDVYRAMKIINKKKIPFNEKESFLREIKILKKLDHPNILKLYEFLEDSDNYYLITEFCEGKELFDVIQDNCENLTEKDIASIVQQILQSLAYAHSNKIMHRDIKPENIMVQTDKNNNYIIKLVDWGIGSDFGSNDSTLNQKCGTPYYAAPEVIKKKYNEKCDIWSTGVILYTLLVSEIPFGGDSTTDIILNVLKGKYDLKGQEWNKVSDEAKDLVQKMLNYEYENRISAEEALQHPWFKQINQKLSKQVLKVNLSKLKLFQAQSQLQRAAMSFIVSHLISEKEKEEFSQTFKQLDENGDGQLSKAEIMNGYKKVFGKNISEEEVNKIFDQIDVNQSGFIDYTEFITAVIDDSVFIEDEKLRKAFSLFDKDGDGYITQQEIQNVLGVGMDFDSETWTKIVAEVDENGDGQVSFEEFKKIMQTLVKQETSQKRKQQKKKSLVMEDEKQS</sequence>
<dbReference type="GeneID" id="24440883"/>
<evidence type="ECO:0000256" key="16">
    <source>
        <dbReference type="ARBA" id="ARBA00024334"/>
    </source>
</evidence>
<dbReference type="PANTHER" id="PTHR24349">
    <property type="entry name" value="SERINE/THREONINE-PROTEIN KINASE"/>
    <property type="match status" value="1"/>
</dbReference>
<feature type="compositionally biased region" description="Polar residues" evidence="21">
    <location>
        <begin position="69"/>
        <end position="83"/>
    </location>
</feature>
<dbReference type="PROSITE" id="PS00107">
    <property type="entry name" value="PROTEIN_KINASE_ATP"/>
    <property type="match status" value="1"/>
</dbReference>
<reference evidence="25" key="1">
    <citation type="journal article" date="2006" name="PLoS Biol.">
        <title>Macronuclear genome sequence of the ciliate Tetrahymena thermophila, a model eukaryote.</title>
        <authorList>
            <person name="Eisen J.A."/>
            <person name="Coyne R.S."/>
            <person name="Wu M."/>
            <person name="Wu D."/>
            <person name="Thiagarajan M."/>
            <person name="Wortman J.R."/>
            <person name="Badger J.H."/>
            <person name="Ren Q."/>
            <person name="Amedeo P."/>
            <person name="Jones K.M."/>
            <person name="Tallon L.J."/>
            <person name="Delcher A.L."/>
            <person name="Salzberg S.L."/>
            <person name="Silva J.C."/>
            <person name="Haas B.J."/>
            <person name="Majoros W.H."/>
            <person name="Farzad M."/>
            <person name="Carlton J.M."/>
            <person name="Smith R.K. Jr."/>
            <person name="Garg J."/>
            <person name="Pearlman R.E."/>
            <person name="Karrer K.M."/>
            <person name="Sun L."/>
            <person name="Manning G."/>
            <person name="Elde N.C."/>
            <person name="Turkewitz A.P."/>
            <person name="Asai D.J."/>
            <person name="Wilkes D.E."/>
            <person name="Wang Y."/>
            <person name="Cai H."/>
            <person name="Collins K."/>
            <person name="Stewart B.A."/>
            <person name="Lee S.R."/>
            <person name="Wilamowska K."/>
            <person name="Weinberg Z."/>
            <person name="Ruzzo W.L."/>
            <person name="Wloga D."/>
            <person name="Gaertig J."/>
            <person name="Frankel J."/>
            <person name="Tsao C.-C."/>
            <person name="Gorovsky M.A."/>
            <person name="Keeling P.J."/>
            <person name="Waller R.F."/>
            <person name="Patron N.J."/>
            <person name="Cherry J.M."/>
            <person name="Stover N.A."/>
            <person name="Krieger C.J."/>
            <person name="del Toro C."/>
            <person name="Ryder H.F."/>
            <person name="Williamson S.C."/>
            <person name="Barbeau R.A."/>
            <person name="Hamilton E.P."/>
            <person name="Orias E."/>
        </authorList>
    </citation>
    <scope>NUCLEOTIDE SEQUENCE [LARGE SCALE GENOMIC DNA]</scope>
    <source>
        <strain evidence="25">SB210</strain>
    </source>
</reference>
<organism evidence="24 25">
    <name type="scientific">Tetrahymena thermophila (strain SB210)</name>
    <dbReference type="NCBI Taxonomy" id="312017"/>
    <lineage>
        <taxon>Eukaryota</taxon>
        <taxon>Sar</taxon>
        <taxon>Alveolata</taxon>
        <taxon>Ciliophora</taxon>
        <taxon>Intramacronucleata</taxon>
        <taxon>Oligohymenophorea</taxon>
        <taxon>Hymenostomatida</taxon>
        <taxon>Tetrahymenina</taxon>
        <taxon>Tetrahymenidae</taxon>
        <taxon>Tetrahymena</taxon>
    </lineage>
</organism>
<dbReference type="SMART" id="SM00054">
    <property type="entry name" value="EFh"/>
    <property type="match status" value="4"/>
</dbReference>
<feature type="compositionally biased region" description="Low complexity" evidence="21">
    <location>
        <begin position="84"/>
        <end position="102"/>
    </location>
</feature>
<evidence type="ECO:0000256" key="7">
    <source>
        <dbReference type="ARBA" id="ARBA00022527"/>
    </source>
</evidence>
<evidence type="ECO:0000256" key="1">
    <source>
        <dbReference type="ARBA" id="ARBA00001946"/>
    </source>
</evidence>
<dbReference type="GO" id="GO:0005856">
    <property type="term" value="C:cytoskeleton"/>
    <property type="evidence" value="ECO:0007669"/>
    <property type="project" value="UniProtKB-SubCell"/>
</dbReference>
<evidence type="ECO:0000256" key="15">
    <source>
        <dbReference type="ARBA" id="ARBA00023212"/>
    </source>
</evidence>
<evidence type="ECO:0000256" key="5">
    <source>
        <dbReference type="ARBA" id="ARBA00012513"/>
    </source>
</evidence>
<evidence type="ECO:0000256" key="19">
    <source>
        <dbReference type="ARBA" id="ARBA00048679"/>
    </source>
</evidence>
<dbReference type="Gene3D" id="1.10.510.10">
    <property type="entry name" value="Transferase(Phosphotransferase) domain 1"/>
    <property type="match status" value="1"/>
</dbReference>
<evidence type="ECO:0000256" key="11">
    <source>
        <dbReference type="ARBA" id="ARBA00022741"/>
    </source>
</evidence>
<dbReference type="InterPro" id="IPR017441">
    <property type="entry name" value="Protein_kinase_ATP_BS"/>
</dbReference>
<keyword evidence="15" id="KW-0206">Cytoskeleton</keyword>
<dbReference type="InterPro" id="IPR002048">
    <property type="entry name" value="EF_hand_dom"/>
</dbReference>
<evidence type="ECO:0000256" key="8">
    <source>
        <dbReference type="ARBA" id="ARBA00022679"/>
    </source>
</evidence>
<dbReference type="PROSITE" id="PS00018">
    <property type="entry name" value="EF_HAND_1"/>
    <property type="match status" value="4"/>
</dbReference>
<dbReference type="FunFam" id="3.30.200.20:FF:000315">
    <property type="entry name" value="Calcium-dependent protein kinase 3"/>
    <property type="match status" value="1"/>
</dbReference>
<comment type="subunit">
    <text evidence="4">Monomer.</text>
</comment>
<keyword evidence="11 20" id="KW-0547">Nucleotide-binding</keyword>
<comment type="function">
    <text evidence="17">Plays a fundamental role in microtubule organizing center structure and function. Component of the infraciliary lattice (ICL) and the ciliary basal bodies.</text>
</comment>
<comment type="cofactor">
    <cofactor evidence="1">
        <name>Mg(2+)</name>
        <dbReference type="ChEBI" id="CHEBI:18420"/>
    </cofactor>
</comment>
<dbReference type="CDD" id="cd05117">
    <property type="entry name" value="STKc_CAMK"/>
    <property type="match status" value="1"/>
</dbReference>
<evidence type="ECO:0000256" key="21">
    <source>
        <dbReference type="SAM" id="MobiDB-lite"/>
    </source>
</evidence>
<comment type="similarity">
    <text evidence="16">Belongs to the protein kinase superfamily. Ser/Thr protein kinase family. CDPK subfamily.</text>
</comment>
<dbReference type="InterPro" id="IPR011992">
    <property type="entry name" value="EF-hand-dom_pair"/>
</dbReference>
<protein>
    <recommendedName>
        <fullName evidence="5">non-specific serine/threonine protein kinase</fullName>
        <ecNumber evidence="5">2.7.11.1</ecNumber>
    </recommendedName>
</protein>
<name>W7X3W9_TETTS</name>
<dbReference type="GO" id="GO:0005524">
    <property type="term" value="F:ATP binding"/>
    <property type="evidence" value="ECO:0007669"/>
    <property type="project" value="UniProtKB-UniRule"/>
</dbReference>
<dbReference type="Proteomes" id="UP000009168">
    <property type="component" value="Unassembled WGS sequence"/>
</dbReference>
<keyword evidence="13" id="KW-0106">Calcium</keyword>
<evidence type="ECO:0000256" key="4">
    <source>
        <dbReference type="ARBA" id="ARBA00011245"/>
    </source>
</evidence>
<dbReference type="GO" id="GO:0004674">
    <property type="term" value="F:protein serine/threonine kinase activity"/>
    <property type="evidence" value="ECO:0007669"/>
    <property type="project" value="UniProtKB-KW"/>
</dbReference>
<dbReference type="InterPro" id="IPR050205">
    <property type="entry name" value="CDPK_Ser/Thr_kinases"/>
</dbReference>
<evidence type="ECO:0000313" key="25">
    <source>
        <dbReference type="Proteomes" id="UP000009168"/>
    </source>
</evidence>
<keyword evidence="9" id="KW-0479">Metal-binding</keyword>
<comment type="catalytic activity">
    <reaction evidence="19">
        <text>L-seryl-[protein] + ATP = O-phospho-L-seryl-[protein] + ADP + H(+)</text>
        <dbReference type="Rhea" id="RHEA:17989"/>
        <dbReference type="Rhea" id="RHEA-COMP:9863"/>
        <dbReference type="Rhea" id="RHEA-COMP:11604"/>
        <dbReference type="ChEBI" id="CHEBI:15378"/>
        <dbReference type="ChEBI" id="CHEBI:29999"/>
        <dbReference type="ChEBI" id="CHEBI:30616"/>
        <dbReference type="ChEBI" id="CHEBI:83421"/>
        <dbReference type="ChEBI" id="CHEBI:456216"/>
        <dbReference type="EC" id="2.7.11.1"/>
    </reaction>
</comment>
<evidence type="ECO:0000256" key="20">
    <source>
        <dbReference type="PROSITE-ProRule" id="PRU10141"/>
    </source>
</evidence>
<dbReference type="Gene3D" id="1.10.238.10">
    <property type="entry name" value="EF-hand"/>
    <property type="match status" value="2"/>
</dbReference>
<dbReference type="PROSITE" id="PS50011">
    <property type="entry name" value="PROTEIN_KINASE_DOM"/>
    <property type="match status" value="1"/>
</dbReference>
<dbReference type="OrthoDB" id="40902at2759"/>
<dbReference type="FunFam" id="1.10.238.10:FF:000585">
    <property type="entry name" value="Calcium-dependent protein kinase-a"/>
    <property type="match status" value="1"/>
</dbReference>
<keyword evidence="25" id="KW-1185">Reference proteome</keyword>
<feature type="binding site" evidence="20">
    <location>
        <position position="184"/>
    </location>
    <ligand>
        <name>ATP</name>
        <dbReference type="ChEBI" id="CHEBI:30616"/>
    </ligand>
</feature>
<dbReference type="CDD" id="cd00051">
    <property type="entry name" value="EFh"/>
    <property type="match status" value="2"/>
</dbReference>
<dbReference type="Gene3D" id="3.30.200.20">
    <property type="entry name" value="Phosphorylase Kinase, domain 1"/>
    <property type="match status" value="1"/>
</dbReference>
<feature type="domain" description="EF-hand" evidence="23">
    <location>
        <begin position="531"/>
        <end position="566"/>
    </location>
</feature>
<evidence type="ECO:0000313" key="24">
    <source>
        <dbReference type="EMBL" id="EWS71123.1"/>
    </source>
</evidence>
<dbReference type="FunFam" id="1.10.510.10:FF:000571">
    <property type="entry name" value="Maternal embryonic leucine zipper kinase"/>
    <property type="match status" value="1"/>
</dbReference>
<feature type="compositionally biased region" description="Basic and acidic residues" evidence="21">
    <location>
        <begin position="21"/>
        <end position="36"/>
    </location>
</feature>
<evidence type="ECO:0000256" key="3">
    <source>
        <dbReference type="ARBA" id="ARBA00005253"/>
    </source>
</evidence>
<proteinExistence type="inferred from homology"/>
<dbReference type="RefSeq" id="XP_012656331.1">
    <property type="nucleotide sequence ID" value="XM_012800877.1"/>
</dbReference>
<keyword evidence="7" id="KW-0723">Serine/threonine-protein kinase</keyword>
<feature type="compositionally biased region" description="Basic and acidic residues" evidence="21">
    <location>
        <begin position="1"/>
        <end position="10"/>
    </location>
</feature>
<feature type="domain" description="EF-hand" evidence="23">
    <location>
        <begin position="567"/>
        <end position="601"/>
    </location>
</feature>
<dbReference type="InterPro" id="IPR008271">
    <property type="entry name" value="Ser/Thr_kinase_AS"/>
</dbReference>
<dbReference type="SUPFAM" id="SSF47473">
    <property type="entry name" value="EF-hand"/>
    <property type="match status" value="1"/>
</dbReference>
<dbReference type="GO" id="GO:0005509">
    <property type="term" value="F:calcium ion binding"/>
    <property type="evidence" value="ECO:0007669"/>
    <property type="project" value="InterPro"/>
</dbReference>
<evidence type="ECO:0000256" key="10">
    <source>
        <dbReference type="ARBA" id="ARBA00022737"/>
    </source>
</evidence>
<dbReference type="EC" id="2.7.11.1" evidence="5"/>
<evidence type="ECO:0000256" key="17">
    <source>
        <dbReference type="ARBA" id="ARBA00025692"/>
    </source>
</evidence>
<evidence type="ECO:0000256" key="12">
    <source>
        <dbReference type="ARBA" id="ARBA00022777"/>
    </source>
</evidence>
<keyword evidence="12 24" id="KW-0418">Kinase</keyword>
<keyword evidence="10" id="KW-0677">Repeat</keyword>
<comment type="subcellular location">
    <subcellularLocation>
        <location evidence="2">Cytoplasm</location>
        <location evidence="2">Cytoskeleton</location>
    </subcellularLocation>
</comment>
<dbReference type="SMART" id="SM00220">
    <property type="entry name" value="S_TKc"/>
    <property type="match status" value="1"/>
</dbReference>
<dbReference type="InParanoid" id="W7X3W9"/>
<keyword evidence="6" id="KW-0963">Cytoplasm</keyword>
<accession>W7X3W9</accession>
<dbReference type="FunFam" id="1.10.238.10:FF:000178">
    <property type="entry name" value="Calmodulin-2 A"/>
    <property type="match status" value="1"/>
</dbReference>
<feature type="domain" description="EF-hand" evidence="23">
    <location>
        <begin position="495"/>
        <end position="530"/>
    </location>
</feature>
<evidence type="ECO:0000256" key="2">
    <source>
        <dbReference type="ARBA" id="ARBA00004245"/>
    </source>
</evidence>
<evidence type="ECO:0000259" key="23">
    <source>
        <dbReference type="PROSITE" id="PS50222"/>
    </source>
</evidence>
<evidence type="ECO:0000256" key="9">
    <source>
        <dbReference type="ARBA" id="ARBA00022723"/>
    </source>
</evidence>
<keyword evidence="14 20" id="KW-0067">ATP-binding</keyword>
<comment type="catalytic activity">
    <reaction evidence="18">
        <text>L-threonyl-[protein] + ATP = O-phospho-L-threonyl-[protein] + ADP + H(+)</text>
        <dbReference type="Rhea" id="RHEA:46608"/>
        <dbReference type="Rhea" id="RHEA-COMP:11060"/>
        <dbReference type="Rhea" id="RHEA-COMP:11605"/>
        <dbReference type="ChEBI" id="CHEBI:15378"/>
        <dbReference type="ChEBI" id="CHEBI:30013"/>
        <dbReference type="ChEBI" id="CHEBI:30616"/>
        <dbReference type="ChEBI" id="CHEBI:61977"/>
        <dbReference type="ChEBI" id="CHEBI:456216"/>
        <dbReference type="EC" id="2.7.11.1"/>
    </reaction>
</comment>
<gene>
    <name evidence="24" type="ORF">TTHERM_000841299</name>
</gene>
<dbReference type="KEGG" id="tet:TTHERM_000841299"/>
<evidence type="ECO:0000256" key="13">
    <source>
        <dbReference type="ARBA" id="ARBA00022837"/>
    </source>
</evidence>